<name>A0A2P6QTM2_ROSCH</name>
<sequence>MLSWIHLIVIIMLNQDDFLPRKATPLEDIFKSFFWYDYVLSSVFNCFFELMDSKDNTRVQNKIEIKMPFTISFCVANIYH</sequence>
<keyword evidence="2" id="KW-1185">Reference proteome</keyword>
<dbReference type="Proteomes" id="UP000238479">
    <property type="component" value="Chromosome 4"/>
</dbReference>
<dbReference type="AlphaFoldDB" id="A0A2P6QTM2"/>
<accession>A0A2P6QTM2</accession>
<dbReference type="Gramene" id="PRQ37526">
    <property type="protein sequence ID" value="PRQ37526"/>
    <property type="gene ID" value="RchiOBHm_Chr4g0403531"/>
</dbReference>
<dbReference type="EMBL" id="PDCK01000042">
    <property type="protein sequence ID" value="PRQ37526.1"/>
    <property type="molecule type" value="Genomic_DNA"/>
</dbReference>
<evidence type="ECO:0000313" key="1">
    <source>
        <dbReference type="EMBL" id="PRQ37526.1"/>
    </source>
</evidence>
<evidence type="ECO:0000313" key="2">
    <source>
        <dbReference type="Proteomes" id="UP000238479"/>
    </source>
</evidence>
<protein>
    <submittedName>
        <fullName evidence="1">Uncharacterized protein</fullName>
    </submittedName>
</protein>
<reference evidence="1 2" key="1">
    <citation type="journal article" date="2018" name="Nat. Genet.">
        <title>The Rosa genome provides new insights in the design of modern roses.</title>
        <authorList>
            <person name="Bendahmane M."/>
        </authorList>
    </citation>
    <scope>NUCLEOTIDE SEQUENCE [LARGE SCALE GENOMIC DNA]</scope>
    <source>
        <strain evidence="2">cv. Old Blush</strain>
    </source>
</reference>
<proteinExistence type="predicted"/>
<organism evidence="1 2">
    <name type="scientific">Rosa chinensis</name>
    <name type="common">China rose</name>
    <dbReference type="NCBI Taxonomy" id="74649"/>
    <lineage>
        <taxon>Eukaryota</taxon>
        <taxon>Viridiplantae</taxon>
        <taxon>Streptophyta</taxon>
        <taxon>Embryophyta</taxon>
        <taxon>Tracheophyta</taxon>
        <taxon>Spermatophyta</taxon>
        <taxon>Magnoliopsida</taxon>
        <taxon>eudicotyledons</taxon>
        <taxon>Gunneridae</taxon>
        <taxon>Pentapetalae</taxon>
        <taxon>rosids</taxon>
        <taxon>fabids</taxon>
        <taxon>Rosales</taxon>
        <taxon>Rosaceae</taxon>
        <taxon>Rosoideae</taxon>
        <taxon>Rosoideae incertae sedis</taxon>
        <taxon>Rosa</taxon>
    </lineage>
</organism>
<comment type="caution">
    <text evidence="1">The sequence shown here is derived from an EMBL/GenBank/DDBJ whole genome shotgun (WGS) entry which is preliminary data.</text>
</comment>
<gene>
    <name evidence="1" type="ORF">RchiOBHm_Chr4g0403531</name>
</gene>